<dbReference type="InterPro" id="IPR050287">
    <property type="entry name" value="MTA/SAH_deaminase"/>
</dbReference>
<dbReference type="SUPFAM" id="SSF51338">
    <property type="entry name" value="Composite domain of metallo-dependent hydrolases"/>
    <property type="match status" value="1"/>
</dbReference>
<evidence type="ECO:0000313" key="4">
    <source>
        <dbReference type="Proteomes" id="UP000001136"/>
    </source>
</evidence>
<dbReference type="EMBL" id="CP000361">
    <property type="protein sequence ID" value="ABV66764.1"/>
    <property type="molecule type" value="Genomic_DNA"/>
</dbReference>
<dbReference type="Pfam" id="PF01979">
    <property type="entry name" value="Amidohydro_1"/>
    <property type="match status" value="1"/>
</dbReference>
<dbReference type="PANTHER" id="PTHR43794:SF11">
    <property type="entry name" value="AMIDOHYDROLASE-RELATED DOMAIN-CONTAINING PROTEIN"/>
    <property type="match status" value="1"/>
</dbReference>
<dbReference type="GO" id="GO:0008892">
    <property type="term" value="F:guanine deaminase activity"/>
    <property type="evidence" value="ECO:0007669"/>
    <property type="project" value="UniProtKB-EC"/>
</dbReference>
<dbReference type="InterPro" id="IPR011059">
    <property type="entry name" value="Metal-dep_hydrolase_composite"/>
</dbReference>
<evidence type="ECO:0000313" key="3">
    <source>
        <dbReference type="EMBL" id="ABV66764.1"/>
    </source>
</evidence>
<dbReference type="Gene3D" id="2.30.40.10">
    <property type="entry name" value="Urease, subunit C, domain 1"/>
    <property type="match status" value="1"/>
</dbReference>
<accession>A8ES40</accession>
<dbReference type="NCBIfam" id="NF006269">
    <property type="entry name" value="PRK08418.1"/>
    <property type="match status" value="1"/>
</dbReference>
<dbReference type="Gene3D" id="3.20.20.140">
    <property type="entry name" value="Metal-dependent hydrolases"/>
    <property type="match status" value="1"/>
</dbReference>
<dbReference type="EC" id="3.5.4.3" evidence="3"/>
<organism evidence="3 4">
    <name type="scientific">Aliarcobacter butzleri (strain RM4018)</name>
    <name type="common">Arcobacter butzleri</name>
    <dbReference type="NCBI Taxonomy" id="367737"/>
    <lineage>
        <taxon>Bacteria</taxon>
        <taxon>Pseudomonadati</taxon>
        <taxon>Campylobacterota</taxon>
        <taxon>Epsilonproteobacteria</taxon>
        <taxon>Campylobacterales</taxon>
        <taxon>Arcobacteraceae</taxon>
        <taxon>Aliarcobacter</taxon>
    </lineage>
</organism>
<feature type="domain" description="Amidohydrolase-related" evidence="2">
    <location>
        <begin position="75"/>
        <end position="424"/>
    </location>
</feature>
<name>A8ES40_ALIB4</name>
<evidence type="ECO:0000259" key="2">
    <source>
        <dbReference type="Pfam" id="PF01979"/>
    </source>
</evidence>
<sequence>MHKLEMHKFKLKQKKTNNFMKAISASYVVTCDENNRIIKDGAVVFDDKLIEIDTLFEIKNKYPNLEIKELEENSILMPGLVNSHIHLEFSANTTTLKYGNFYSWLNSVIKHREDLINKATNELISTKLNKIKKTGTTTIGAISSYSFDMEACIKSPINTVFFCEVIGSKADMVDTLFADFRSRLNNAKKFASKNFIPAIAIHSPYSVHPFLVREALNVARDENLAVSSHFLESQEEFEWLHKDEGSFLEFFKNFLNQEKATSKPMEFLGLFSKVKNLSFTHCVEASDDDLEKIKDLGASINHCVTSNRLLNNTKLDLDRLKDIPFTIGTDGLSSNNSLSMFDELRNALMAHYDKNVVEFSKILLKAATFNGSRALGLNKGVLKESFDADMISFKLPNKIEDINDICMQIILHTKFVDDVIIGGEYV</sequence>
<dbReference type="PANTHER" id="PTHR43794">
    <property type="entry name" value="AMINOHYDROLASE SSNA-RELATED"/>
    <property type="match status" value="1"/>
</dbReference>
<keyword evidence="4" id="KW-1185">Reference proteome</keyword>
<protein>
    <submittedName>
        <fullName evidence="3">Amidohydrolase family protein</fullName>
        <ecNumber evidence="3">3.5.4.3</ecNumber>
    </submittedName>
</protein>
<reference evidence="3 4" key="1">
    <citation type="journal article" date="2007" name="PLoS ONE">
        <title>The complete genome sequence and analysis of the Epsilonproteobacterium Arcobacter butzleri.</title>
        <authorList>
            <person name="Miller W.G."/>
            <person name="Parker C.T."/>
            <person name="Rubenfield M."/>
            <person name="Mendz G.L."/>
            <person name="Woesten M.M.S.M."/>
            <person name="Ussery D.W."/>
            <person name="Stolz J.F."/>
            <person name="Binnewies T.T."/>
            <person name="Hallin P.F."/>
            <person name="Wang G."/>
            <person name="Malek J.A."/>
            <person name="Rogosin A."/>
            <person name="Stanker L.H."/>
            <person name="Mandrell R.E."/>
        </authorList>
    </citation>
    <scope>NUCLEOTIDE SEQUENCE [LARGE SCALE GENOMIC DNA]</scope>
    <source>
        <strain evidence="3 4">RM4018</strain>
    </source>
</reference>
<proteinExistence type="predicted"/>
<evidence type="ECO:0000256" key="1">
    <source>
        <dbReference type="ARBA" id="ARBA00022801"/>
    </source>
</evidence>
<dbReference type="InterPro" id="IPR006680">
    <property type="entry name" value="Amidohydro-rel"/>
</dbReference>
<keyword evidence="1 3" id="KW-0378">Hydrolase</keyword>
<gene>
    <name evidence="3" type="ordered locus">Abu_0489</name>
</gene>
<dbReference type="AlphaFoldDB" id="A8ES40"/>
<dbReference type="eggNOG" id="COG0402">
    <property type="taxonomic scope" value="Bacteria"/>
</dbReference>
<dbReference type="STRING" id="367737.Abu_0489"/>
<dbReference type="KEGG" id="abu:Abu_0489"/>
<dbReference type="SUPFAM" id="SSF51556">
    <property type="entry name" value="Metallo-dependent hydrolases"/>
    <property type="match status" value="1"/>
</dbReference>
<dbReference type="HOGENOM" id="CLU_012358_10_1_7"/>
<dbReference type="Proteomes" id="UP000001136">
    <property type="component" value="Chromosome"/>
</dbReference>
<dbReference type="InterPro" id="IPR032466">
    <property type="entry name" value="Metal_Hydrolase"/>
</dbReference>